<dbReference type="Proteomes" id="UP000239187">
    <property type="component" value="Chromosome"/>
</dbReference>
<reference evidence="1 2" key="1">
    <citation type="submission" date="2017-11" db="EMBL/GenBank/DDBJ databases">
        <title>Draft genome of Arthrobacter agilis strain UMCV2, a plant growth-promoting rhizobacterium and biocontrol capacity of phytopathogenic fungi.</title>
        <authorList>
            <person name="Martinez-Camara R."/>
            <person name="Santoyo G."/>
            <person name="Moreno-Hagelsieb G."/>
            <person name="Valencia-Cantero E."/>
        </authorList>
    </citation>
    <scope>NUCLEOTIDE SEQUENCE [LARGE SCALE GENOMIC DNA]</scope>
    <source>
        <strain evidence="1 2">UMCV2</strain>
    </source>
</reference>
<accession>A0A2L0UI43</accession>
<dbReference type="AlphaFoldDB" id="A0A2L0UI43"/>
<protein>
    <submittedName>
        <fullName evidence="1">DUF3417 domain-containing protein</fullName>
    </submittedName>
</protein>
<proteinExistence type="predicted"/>
<evidence type="ECO:0000313" key="2">
    <source>
        <dbReference type="Proteomes" id="UP000239187"/>
    </source>
</evidence>
<evidence type="ECO:0000313" key="1">
    <source>
        <dbReference type="EMBL" id="AUZ88926.1"/>
    </source>
</evidence>
<name>A0A2L0UI43_9MICC</name>
<sequence length="171" mass="18265">MIKHTMATLGPAVSADRMLQDYVEKLYRPAWRSGQAAASDSFALAKRTAAWRSRVQGSWPAVQVEHVDSTGVSEDPQIGDSLTVNAYVALGGLDPDDVAVEVAYGRALESDELSDVAVDDLTVAENLGSGRYLFTGSIRIDHSGSFGYTVRVLPKHSTLATKAELGLVVNA</sequence>
<feature type="non-terminal residue" evidence="1">
    <location>
        <position position="1"/>
    </location>
</feature>
<organism evidence="1 2">
    <name type="scientific">Arthrobacter agilis</name>
    <dbReference type="NCBI Taxonomy" id="37921"/>
    <lineage>
        <taxon>Bacteria</taxon>
        <taxon>Bacillati</taxon>
        <taxon>Actinomycetota</taxon>
        <taxon>Actinomycetes</taxon>
        <taxon>Micrococcales</taxon>
        <taxon>Micrococcaceae</taxon>
        <taxon>Arthrobacter</taxon>
    </lineage>
</organism>
<gene>
    <name evidence="1" type="ORF">CVO76_15710</name>
</gene>
<dbReference type="EMBL" id="CP024915">
    <property type="protein sequence ID" value="AUZ88926.1"/>
    <property type="molecule type" value="Genomic_DNA"/>
</dbReference>